<dbReference type="PANTHER" id="PTHR23513">
    <property type="entry name" value="INTEGRAL MEMBRANE EFFLUX PROTEIN-RELATED"/>
    <property type="match status" value="1"/>
</dbReference>
<dbReference type="Pfam" id="PF05977">
    <property type="entry name" value="MFS_3"/>
    <property type="match status" value="1"/>
</dbReference>
<comment type="subcellular location">
    <subcellularLocation>
        <location evidence="1">Cell membrane</location>
        <topology evidence="1">Multi-pass membrane protein</topology>
    </subcellularLocation>
</comment>
<proteinExistence type="predicted"/>
<keyword evidence="2" id="KW-0813">Transport</keyword>
<feature type="domain" description="Major facilitator superfamily (MFS) profile" evidence="8">
    <location>
        <begin position="1"/>
        <end position="195"/>
    </location>
</feature>
<feature type="transmembrane region" description="Helical" evidence="7">
    <location>
        <begin position="95"/>
        <end position="113"/>
    </location>
</feature>
<evidence type="ECO:0000259" key="8">
    <source>
        <dbReference type="PROSITE" id="PS50850"/>
    </source>
</evidence>
<dbReference type="PROSITE" id="PS50850">
    <property type="entry name" value="MFS"/>
    <property type="match status" value="1"/>
</dbReference>
<keyword evidence="3" id="KW-1003">Cell membrane</keyword>
<feature type="transmembrane region" description="Helical" evidence="7">
    <location>
        <begin position="26"/>
        <end position="46"/>
    </location>
</feature>
<protein>
    <recommendedName>
        <fullName evidence="8">Major facilitator superfamily (MFS) profile domain-containing protein</fullName>
    </recommendedName>
</protein>
<sequence length="195" mass="22254">MILITLFSIFPSLTLGILIQINIINFWYLTVLVFLYNSISTLEIPLRQVFVSEIVPLQLITKGIAFQSLAYNFARLVGPFLSSLILTYSKVYNCFYLNALSAAIFIIFLKFVTPEFKREKKILFSQNFKETLKLTLSFLKRKEINRVLLSVISYTFFGNSIIIIFPYIANKVYGKDPKEFTYLLTAVGLGAVLGA</sequence>
<feature type="transmembrane region" description="Helical" evidence="7">
    <location>
        <begin position="147"/>
        <end position="169"/>
    </location>
</feature>
<gene>
    <name evidence="9" type="ORF">C0169_03220</name>
</gene>
<dbReference type="PANTHER" id="PTHR23513:SF11">
    <property type="entry name" value="STAPHYLOFERRIN A TRANSPORTER"/>
    <property type="match status" value="1"/>
</dbReference>
<comment type="caution">
    <text evidence="9">The sequence shown here is derived from an EMBL/GenBank/DDBJ whole genome shotgun (WGS) entry which is preliminary data.</text>
</comment>
<feature type="non-terminal residue" evidence="9">
    <location>
        <position position="195"/>
    </location>
</feature>
<dbReference type="InterPro" id="IPR010290">
    <property type="entry name" value="TM_effector"/>
</dbReference>
<evidence type="ECO:0000313" key="9">
    <source>
        <dbReference type="EMBL" id="PMP97377.1"/>
    </source>
</evidence>
<keyword evidence="6 7" id="KW-0472">Membrane</keyword>
<dbReference type="GO" id="GO:0005886">
    <property type="term" value="C:plasma membrane"/>
    <property type="evidence" value="ECO:0007669"/>
    <property type="project" value="UniProtKB-SubCell"/>
</dbReference>
<evidence type="ECO:0000313" key="10">
    <source>
        <dbReference type="Proteomes" id="UP000235619"/>
    </source>
</evidence>
<dbReference type="SUPFAM" id="SSF103473">
    <property type="entry name" value="MFS general substrate transporter"/>
    <property type="match status" value="1"/>
</dbReference>
<dbReference type="EMBL" id="PNJD01000191">
    <property type="protein sequence ID" value="PMP97377.1"/>
    <property type="molecule type" value="Genomic_DNA"/>
</dbReference>
<evidence type="ECO:0000256" key="2">
    <source>
        <dbReference type="ARBA" id="ARBA00022448"/>
    </source>
</evidence>
<dbReference type="Proteomes" id="UP000235619">
    <property type="component" value="Unassembled WGS sequence"/>
</dbReference>
<evidence type="ECO:0000256" key="5">
    <source>
        <dbReference type="ARBA" id="ARBA00022989"/>
    </source>
</evidence>
<evidence type="ECO:0000256" key="4">
    <source>
        <dbReference type="ARBA" id="ARBA00022692"/>
    </source>
</evidence>
<dbReference type="Gene3D" id="1.20.1250.20">
    <property type="entry name" value="MFS general substrate transporter like domains"/>
    <property type="match status" value="1"/>
</dbReference>
<keyword evidence="5 7" id="KW-1133">Transmembrane helix</keyword>
<evidence type="ECO:0000256" key="6">
    <source>
        <dbReference type="ARBA" id="ARBA00023136"/>
    </source>
</evidence>
<evidence type="ECO:0000256" key="7">
    <source>
        <dbReference type="SAM" id="Phobius"/>
    </source>
</evidence>
<dbReference type="InterPro" id="IPR036259">
    <property type="entry name" value="MFS_trans_sf"/>
</dbReference>
<dbReference type="GO" id="GO:0022857">
    <property type="term" value="F:transmembrane transporter activity"/>
    <property type="evidence" value="ECO:0007669"/>
    <property type="project" value="InterPro"/>
</dbReference>
<accession>A0A2N7QF88</accession>
<evidence type="ECO:0000256" key="3">
    <source>
        <dbReference type="ARBA" id="ARBA00022475"/>
    </source>
</evidence>
<keyword evidence="4 7" id="KW-0812">Transmembrane</keyword>
<dbReference type="AlphaFoldDB" id="A0A2N7QF88"/>
<evidence type="ECO:0000256" key="1">
    <source>
        <dbReference type="ARBA" id="ARBA00004651"/>
    </source>
</evidence>
<dbReference type="InterPro" id="IPR020846">
    <property type="entry name" value="MFS_dom"/>
</dbReference>
<name>A0A2N7QF88_9BACT</name>
<reference evidence="9 10" key="1">
    <citation type="submission" date="2018-01" db="EMBL/GenBank/DDBJ databases">
        <title>Metagenomic assembled genomes from two thermal pools in the Uzon Caldera, Kamchatka, Russia.</title>
        <authorList>
            <person name="Wilkins L."/>
            <person name="Ettinger C."/>
        </authorList>
    </citation>
    <scope>NUCLEOTIDE SEQUENCE [LARGE SCALE GENOMIC DNA]</scope>
    <source>
        <strain evidence="9">ARK-04</strain>
    </source>
</reference>
<organism evidence="9 10">
    <name type="scientific">Thermodesulfobacterium geofontis</name>
    <dbReference type="NCBI Taxonomy" id="1295609"/>
    <lineage>
        <taxon>Bacteria</taxon>
        <taxon>Pseudomonadati</taxon>
        <taxon>Thermodesulfobacteriota</taxon>
        <taxon>Thermodesulfobacteria</taxon>
        <taxon>Thermodesulfobacteriales</taxon>
        <taxon>Thermodesulfobacteriaceae</taxon>
        <taxon>Thermodesulfobacterium</taxon>
    </lineage>
</organism>